<dbReference type="Gene3D" id="3.40.50.1820">
    <property type="entry name" value="alpha/beta hydrolase"/>
    <property type="match status" value="1"/>
</dbReference>
<dbReference type="PANTHER" id="PTHR22946">
    <property type="entry name" value="DIENELACTONE HYDROLASE DOMAIN-CONTAINING PROTEIN-RELATED"/>
    <property type="match status" value="1"/>
</dbReference>
<proteinExistence type="predicted"/>
<feature type="domain" description="Dienelactone hydrolase" evidence="1">
    <location>
        <begin position="26"/>
        <end position="247"/>
    </location>
</feature>
<dbReference type="InterPro" id="IPR002925">
    <property type="entry name" value="Dienelactn_hydro"/>
</dbReference>
<dbReference type="PANTHER" id="PTHR22946:SF0">
    <property type="entry name" value="DIENELACTONE HYDROLASE DOMAIN-CONTAINING PROTEIN"/>
    <property type="match status" value="1"/>
</dbReference>
<name>A0A109JHD3_9BRAD</name>
<reference evidence="2 3" key="1">
    <citation type="submission" date="2015-11" db="EMBL/GenBank/DDBJ databases">
        <title>Draft Genome Sequence of the Strain BR 10303 (Bradyrhizobium sp.) isolated from nodules of Centrolobium paraense.</title>
        <authorList>
            <person name="Zelli J.E."/>
            <person name="Simoes-Araujo J.L."/>
            <person name="Barauna A.C."/>
            <person name="Silva K."/>
        </authorList>
    </citation>
    <scope>NUCLEOTIDE SEQUENCE [LARGE SCALE GENOMIC DNA]</scope>
    <source>
        <strain evidence="2 3">BR 10303</strain>
    </source>
</reference>
<dbReference type="InterPro" id="IPR029058">
    <property type="entry name" value="AB_hydrolase_fold"/>
</dbReference>
<keyword evidence="2" id="KW-0378">Hydrolase</keyword>
<accession>A0A109JHD3</accession>
<evidence type="ECO:0000313" key="2">
    <source>
        <dbReference type="EMBL" id="KWV48868.1"/>
    </source>
</evidence>
<dbReference type="EMBL" id="LNCU01000106">
    <property type="protein sequence ID" value="KWV48868.1"/>
    <property type="molecule type" value="Genomic_DNA"/>
</dbReference>
<keyword evidence="3" id="KW-1185">Reference proteome</keyword>
<sequence length="251" mass="27017">MITSANAAIREEPVTYSDGEATMKGFVVYDDAAKAKQPGIVMVHEWWGITKHIHNEARNFAQQGYTVLIADMYGDAKTADNPKDAGALSSSVMKNASVMEQRFNAARDELAKQASVDPKRIGAVGYCFGGAVVLNMARSGADLAAVAGFHASLGLNTPAPAPGAVKAKILILNGADDPFVKREQYDALKKDFDAAKVDYRIIEYPGAVHAFTNPEATELGKKFNLPLRYDAKADQESKAEAAKFFAADLKK</sequence>
<organism evidence="2 3">
    <name type="scientific">Bradyrhizobium macuxiense</name>
    <dbReference type="NCBI Taxonomy" id="1755647"/>
    <lineage>
        <taxon>Bacteria</taxon>
        <taxon>Pseudomonadati</taxon>
        <taxon>Pseudomonadota</taxon>
        <taxon>Alphaproteobacteria</taxon>
        <taxon>Hyphomicrobiales</taxon>
        <taxon>Nitrobacteraceae</taxon>
        <taxon>Bradyrhizobium</taxon>
    </lineage>
</organism>
<dbReference type="Proteomes" id="UP000057737">
    <property type="component" value="Unassembled WGS sequence"/>
</dbReference>
<gene>
    <name evidence="2" type="ORF">AS156_16875</name>
</gene>
<protein>
    <submittedName>
        <fullName evidence="2">Dienelactone hydrolase</fullName>
    </submittedName>
</protein>
<dbReference type="InterPro" id="IPR050261">
    <property type="entry name" value="FrsA_esterase"/>
</dbReference>
<dbReference type="GO" id="GO:0016787">
    <property type="term" value="F:hydrolase activity"/>
    <property type="evidence" value="ECO:0007669"/>
    <property type="project" value="UniProtKB-KW"/>
</dbReference>
<dbReference type="Pfam" id="PF01738">
    <property type="entry name" value="DLH"/>
    <property type="match status" value="1"/>
</dbReference>
<evidence type="ECO:0000259" key="1">
    <source>
        <dbReference type="Pfam" id="PF01738"/>
    </source>
</evidence>
<dbReference type="AlphaFoldDB" id="A0A109JHD3"/>
<evidence type="ECO:0000313" key="3">
    <source>
        <dbReference type="Proteomes" id="UP000057737"/>
    </source>
</evidence>
<dbReference type="OrthoDB" id="9787933at2"/>
<dbReference type="SUPFAM" id="SSF53474">
    <property type="entry name" value="alpha/beta-Hydrolases"/>
    <property type="match status" value="1"/>
</dbReference>
<comment type="caution">
    <text evidence="2">The sequence shown here is derived from an EMBL/GenBank/DDBJ whole genome shotgun (WGS) entry which is preliminary data.</text>
</comment>